<gene>
    <name evidence="7" type="primary">sufI</name>
    <name evidence="7" type="ORF">LCB40_06870</name>
</gene>
<proteinExistence type="inferred from homology"/>
<accession>A0A916VHM7</accession>
<evidence type="ECO:0000256" key="3">
    <source>
        <dbReference type="ARBA" id="ARBA00023002"/>
    </source>
</evidence>
<dbReference type="InterPro" id="IPR011706">
    <property type="entry name" value="Cu-oxidase_C"/>
</dbReference>
<keyword evidence="2" id="KW-0479">Metal-binding</keyword>
<evidence type="ECO:0000259" key="6">
    <source>
        <dbReference type="Pfam" id="PF07732"/>
    </source>
</evidence>
<evidence type="ECO:0000256" key="4">
    <source>
        <dbReference type="SAM" id="MobiDB-lite"/>
    </source>
</evidence>
<dbReference type="PANTHER" id="PTHR48267">
    <property type="entry name" value="CUPREDOXIN SUPERFAMILY PROTEIN"/>
    <property type="match status" value="1"/>
</dbReference>
<dbReference type="PROSITE" id="PS00080">
    <property type="entry name" value="MULTICOPPER_OXIDASE2"/>
    <property type="match status" value="1"/>
</dbReference>
<dbReference type="CDD" id="cd13867">
    <property type="entry name" value="CuRO_2_CueO_FtsP"/>
    <property type="match status" value="1"/>
</dbReference>
<organism evidence="7 8">
    <name type="scientific">Lactobacillus corticis</name>
    <dbReference type="NCBI Taxonomy" id="2201249"/>
    <lineage>
        <taxon>Bacteria</taxon>
        <taxon>Bacillati</taxon>
        <taxon>Bacillota</taxon>
        <taxon>Bacilli</taxon>
        <taxon>Lactobacillales</taxon>
        <taxon>Lactobacillaceae</taxon>
        <taxon>Lactobacillus</taxon>
    </lineage>
</organism>
<comment type="caution">
    <text evidence="7">The sequence shown here is derived from an EMBL/GenBank/DDBJ whole genome shotgun (WGS) entry which is preliminary data.</text>
</comment>
<sequence length="555" mass="63073">METIESKDKVYTDYFYDEADFDKNHFRYKYLHIPDGIKRQPLAVPPVLEPDKQTDTDIWFTIESKEGESQILPGSKTHTWGYNAGLLGKTTVVKRGMRVHVTLKNSLPELTTYHWHGMEVPGPITDGACHAPVYPGEEKQIEFTVNQPAALTWLHAHPCPSTAAQVWLGLAMGVVVTDDNEAKLPIPKSYGVDEFPIILQDRTFHEDNQLDYSADYDPMGVYGETPMINGVVRPYVDVTTQKVRLLFLGGSNRREWRLHFDDDLVMTQIAGDDSFLQHPVKMTKLLVGPGERLQVIVDFKDYKEGDVVDLYTDDFKLVEFRIHKFEKDDSVLPETLFTPEDPEVDPNRQVRYVTMDDHNKMNGKEFSMQRIDMKAEVGKAEYWDVKNTNSKDHGMLHPFHIHGAHFLVVSRNGHEPNPNEIGVYKDTIEVAPQETVRLKVIFPMTGVFMYHCHIIEHEDAGMMAQIQIYDPKDPDKKYPLMDMATLTKAFAEERGIKESEVWMPGMCTEGYGPEADTGASTHASTGASAHAGHSMHHMEHMSMEHEDTSTGASHR</sequence>
<protein>
    <submittedName>
        <fullName evidence="7">Multicopper oxidase</fullName>
    </submittedName>
</protein>
<dbReference type="InterPro" id="IPR033138">
    <property type="entry name" value="Cu_oxidase_CS"/>
</dbReference>
<dbReference type="AlphaFoldDB" id="A0A916VHM7"/>
<dbReference type="Pfam" id="PF07731">
    <property type="entry name" value="Cu-oxidase_2"/>
    <property type="match status" value="1"/>
</dbReference>
<evidence type="ECO:0000313" key="8">
    <source>
        <dbReference type="Proteomes" id="UP000677218"/>
    </source>
</evidence>
<dbReference type="RefSeq" id="WP_212780502.1">
    <property type="nucleotide sequence ID" value="NZ_BMAY01000004.1"/>
</dbReference>
<dbReference type="InterPro" id="IPR011707">
    <property type="entry name" value="Cu-oxidase-like_N"/>
</dbReference>
<dbReference type="InterPro" id="IPR002355">
    <property type="entry name" value="Cu_oxidase_Cu_BS"/>
</dbReference>
<dbReference type="EMBL" id="BMAY01000004">
    <property type="protein sequence ID" value="GFZ26807.1"/>
    <property type="molecule type" value="Genomic_DNA"/>
</dbReference>
<feature type="domain" description="Plastocyanin-like" evidence="5">
    <location>
        <begin position="353"/>
        <end position="469"/>
    </location>
</feature>
<reference evidence="7" key="1">
    <citation type="submission" date="2020-08" db="EMBL/GenBank/DDBJ databases">
        <title>Taxonomic study for Lactobacillus species isolated from hardwood bark.</title>
        <authorList>
            <person name="Tohno M."/>
            <person name="Tanizawa Y."/>
        </authorList>
    </citation>
    <scope>NUCLEOTIDE SEQUENCE</scope>
    <source>
        <strain evidence="7">B40</strain>
    </source>
</reference>
<dbReference type="InterPro" id="IPR008972">
    <property type="entry name" value="Cupredoxin"/>
</dbReference>
<evidence type="ECO:0000256" key="1">
    <source>
        <dbReference type="ARBA" id="ARBA00010609"/>
    </source>
</evidence>
<evidence type="ECO:0000313" key="7">
    <source>
        <dbReference type="EMBL" id="GFZ26807.1"/>
    </source>
</evidence>
<name>A0A916VHM7_9LACO</name>
<dbReference type="Gene3D" id="2.60.40.420">
    <property type="entry name" value="Cupredoxins - blue copper proteins"/>
    <property type="match status" value="3"/>
</dbReference>
<evidence type="ECO:0000259" key="5">
    <source>
        <dbReference type="Pfam" id="PF07731"/>
    </source>
</evidence>
<feature type="compositionally biased region" description="Low complexity" evidence="4">
    <location>
        <begin position="515"/>
        <end position="532"/>
    </location>
</feature>
<dbReference type="GO" id="GO:0016491">
    <property type="term" value="F:oxidoreductase activity"/>
    <property type="evidence" value="ECO:0007669"/>
    <property type="project" value="UniProtKB-KW"/>
</dbReference>
<dbReference type="PANTHER" id="PTHR48267:SF1">
    <property type="entry name" value="BILIRUBIN OXIDASE"/>
    <property type="match status" value="1"/>
</dbReference>
<dbReference type="Pfam" id="PF07732">
    <property type="entry name" value="Cu-oxidase_3"/>
    <property type="match status" value="1"/>
</dbReference>
<dbReference type="SUPFAM" id="SSF49503">
    <property type="entry name" value="Cupredoxins"/>
    <property type="match status" value="3"/>
</dbReference>
<dbReference type="InterPro" id="IPR045087">
    <property type="entry name" value="Cu-oxidase_fam"/>
</dbReference>
<keyword evidence="3" id="KW-0560">Oxidoreductase</keyword>
<feature type="domain" description="Plastocyanin-like" evidence="6">
    <location>
        <begin position="67"/>
        <end position="179"/>
    </location>
</feature>
<evidence type="ECO:0000256" key="2">
    <source>
        <dbReference type="ARBA" id="ARBA00022723"/>
    </source>
</evidence>
<comment type="similarity">
    <text evidence="1">Belongs to the multicopper oxidase family.</text>
</comment>
<keyword evidence="8" id="KW-1185">Reference proteome</keyword>
<dbReference type="PROSITE" id="PS00079">
    <property type="entry name" value="MULTICOPPER_OXIDASE1"/>
    <property type="match status" value="1"/>
</dbReference>
<feature type="region of interest" description="Disordered" evidence="4">
    <location>
        <begin position="513"/>
        <end position="535"/>
    </location>
</feature>
<dbReference type="GO" id="GO:0005507">
    <property type="term" value="F:copper ion binding"/>
    <property type="evidence" value="ECO:0007669"/>
    <property type="project" value="InterPro"/>
</dbReference>
<dbReference type="Proteomes" id="UP000677218">
    <property type="component" value="Unassembled WGS sequence"/>
</dbReference>